<dbReference type="CDD" id="cd23821">
    <property type="entry name" value="RWD_IMPACT"/>
    <property type="match status" value="1"/>
</dbReference>
<dbReference type="EC" id="2.3.2.31" evidence="6"/>
<dbReference type="Pfam" id="PF05773">
    <property type="entry name" value="RWD"/>
    <property type="match status" value="1"/>
</dbReference>
<dbReference type="PROSITE" id="PS51873">
    <property type="entry name" value="TRIAD"/>
    <property type="match status" value="1"/>
</dbReference>
<feature type="compositionally biased region" description="Polar residues" evidence="14">
    <location>
        <begin position="28"/>
        <end position="60"/>
    </location>
</feature>
<evidence type="ECO:0000256" key="9">
    <source>
        <dbReference type="ARBA" id="ARBA00022737"/>
    </source>
</evidence>
<evidence type="ECO:0000256" key="7">
    <source>
        <dbReference type="ARBA" id="ARBA00022679"/>
    </source>
</evidence>
<dbReference type="PROSITE" id="PS50908">
    <property type="entry name" value="RWD"/>
    <property type="match status" value="1"/>
</dbReference>
<feature type="domain" description="RING-type" evidence="15">
    <location>
        <begin position="383"/>
        <end position="431"/>
    </location>
</feature>
<dbReference type="InterPro" id="IPR016135">
    <property type="entry name" value="UBQ-conjugating_enzyme/RWD"/>
</dbReference>
<feature type="domain" description="RWD" evidence="16">
    <location>
        <begin position="193"/>
        <end position="328"/>
    </location>
</feature>
<dbReference type="STRING" id="180498.A0A067KER6"/>
<keyword evidence="10 13" id="KW-0863">Zinc-finger</keyword>
<dbReference type="PROSITE" id="PS50089">
    <property type="entry name" value="ZF_RING_2"/>
    <property type="match status" value="1"/>
</dbReference>
<dbReference type="Pfam" id="PF01485">
    <property type="entry name" value="IBR"/>
    <property type="match status" value="1"/>
</dbReference>
<dbReference type="SMART" id="SM00647">
    <property type="entry name" value="IBR"/>
    <property type="match status" value="2"/>
</dbReference>
<keyword evidence="7" id="KW-0808">Transferase</keyword>
<keyword evidence="11" id="KW-0833">Ubl conjugation pathway</keyword>
<evidence type="ECO:0000256" key="6">
    <source>
        <dbReference type="ARBA" id="ARBA00012251"/>
    </source>
</evidence>
<evidence type="ECO:0000259" key="15">
    <source>
        <dbReference type="PROSITE" id="PS50089"/>
    </source>
</evidence>
<evidence type="ECO:0000313" key="19">
    <source>
        <dbReference type="Proteomes" id="UP000027138"/>
    </source>
</evidence>
<comment type="similarity">
    <text evidence="5">Belongs to the RBR family. Ariadne subfamily.</text>
</comment>
<dbReference type="InterPro" id="IPR006575">
    <property type="entry name" value="RWD_dom"/>
</dbReference>
<gene>
    <name evidence="18" type="ORF">JCGZ_15543</name>
</gene>
<dbReference type="CDD" id="cd20341">
    <property type="entry name" value="BRcat_RBR_RNF14"/>
    <property type="match status" value="1"/>
</dbReference>
<evidence type="ECO:0000256" key="14">
    <source>
        <dbReference type="SAM" id="MobiDB-lite"/>
    </source>
</evidence>
<evidence type="ECO:0000259" key="17">
    <source>
        <dbReference type="PROSITE" id="PS51873"/>
    </source>
</evidence>
<dbReference type="SUPFAM" id="SSF54495">
    <property type="entry name" value="UBC-like"/>
    <property type="match status" value="1"/>
</dbReference>
<evidence type="ECO:0000256" key="10">
    <source>
        <dbReference type="ARBA" id="ARBA00022771"/>
    </source>
</evidence>
<evidence type="ECO:0000256" key="8">
    <source>
        <dbReference type="ARBA" id="ARBA00022723"/>
    </source>
</evidence>
<dbReference type="Gene3D" id="3.30.40.10">
    <property type="entry name" value="Zinc/RING finger domain, C3HC4 (zinc finger)"/>
    <property type="match status" value="1"/>
</dbReference>
<dbReference type="SMART" id="SM00184">
    <property type="entry name" value="RING"/>
    <property type="match status" value="3"/>
</dbReference>
<dbReference type="PROSITE" id="PS00518">
    <property type="entry name" value="ZF_RING_1"/>
    <property type="match status" value="1"/>
</dbReference>
<dbReference type="InterPro" id="IPR001841">
    <property type="entry name" value="Znf_RING"/>
</dbReference>
<evidence type="ECO:0000256" key="3">
    <source>
        <dbReference type="ARBA" id="ARBA00003976"/>
    </source>
</evidence>
<feature type="domain" description="RING-type" evidence="17">
    <location>
        <begin position="379"/>
        <end position="605"/>
    </location>
</feature>
<keyword evidence="19" id="KW-1185">Reference proteome</keyword>
<keyword evidence="8" id="KW-0479">Metal-binding</keyword>
<organism evidence="18 19">
    <name type="scientific">Jatropha curcas</name>
    <name type="common">Barbados nut</name>
    <dbReference type="NCBI Taxonomy" id="180498"/>
    <lineage>
        <taxon>Eukaryota</taxon>
        <taxon>Viridiplantae</taxon>
        <taxon>Streptophyta</taxon>
        <taxon>Embryophyta</taxon>
        <taxon>Tracheophyta</taxon>
        <taxon>Spermatophyta</taxon>
        <taxon>Magnoliopsida</taxon>
        <taxon>eudicotyledons</taxon>
        <taxon>Gunneridae</taxon>
        <taxon>Pentapetalae</taxon>
        <taxon>rosids</taxon>
        <taxon>fabids</taxon>
        <taxon>Malpighiales</taxon>
        <taxon>Euphorbiaceae</taxon>
        <taxon>Crotonoideae</taxon>
        <taxon>Jatropheae</taxon>
        <taxon>Jatropha</taxon>
    </lineage>
</organism>
<dbReference type="GO" id="GO:0008270">
    <property type="term" value="F:zinc ion binding"/>
    <property type="evidence" value="ECO:0007669"/>
    <property type="project" value="UniProtKB-KW"/>
</dbReference>
<evidence type="ECO:0000256" key="5">
    <source>
        <dbReference type="ARBA" id="ARBA00005884"/>
    </source>
</evidence>
<evidence type="ECO:0000313" key="18">
    <source>
        <dbReference type="EMBL" id="KDP30715.1"/>
    </source>
</evidence>
<evidence type="ECO:0000256" key="4">
    <source>
        <dbReference type="ARBA" id="ARBA00004906"/>
    </source>
</evidence>
<dbReference type="Gene3D" id="1.20.120.1750">
    <property type="match status" value="1"/>
</dbReference>
<dbReference type="Pfam" id="PF00097">
    <property type="entry name" value="zf-C3HC4"/>
    <property type="match status" value="1"/>
</dbReference>
<reference evidence="18 19" key="1">
    <citation type="journal article" date="2014" name="PLoS ONE">
        <title>Global Analysis of Gene Expression Profiles in Physic Nut (Jatropha curcas L.) Seedlings Exposed to Salt Stress.</title>
        <authorList>
            <person name="Zhang L."/>
            <person name="Zhang C."/>
            <person name="Wu P."/>
            <person name="Chen Y."/>
            <person name="Li M."/>
            <person name="Jiang H."/>
            <person name="Wu G."/>
        </authorList>
    </citation>
    <scope>NUCLEOTIDE SEQUENCE [LARGE SCALE GENOMIC DNA]</scope>
    <source>
        <strain evidence="19">cv. GZQX0401</strain>
        <tissue evidence="18">Young leaves</tissue>
    </source>
</reference>
<evidence type="ECO:0000256" key="2">
    <source>
        <dbReference type="ARBA" id="ARBA00001947"/>
    </source>
</evidence>
<dbReference type="Gene3D" id="3.10.110.10">
    <property type="entry name" value="Ubiquitin Conjugating Enzyme"/>
    <property type="match status" value="1"/>
</dbReference>
<dbReference type="AlphaFoldDB" id="A0A067KER6"/>
<sequence>MRRTKGRGPHGVGGKQHQNLDENLTYIAIQNQPQLEQKSNIGCSSLPSTSSRQQASGSKSAKTHRKPQWVLRNQPNYAPKNLVMENSELGSSKSVSLLGSLNSEVNSPKSEPTCSKIEVVSSSSEVDSLIVCKKPDSEPEDRENHKLESTEMKYEPEGEMDYVMNRLEMLRLGAEEPELSDEQLRINDQLQDDELLALESIYGQDACLVERQGDLRSFQIHVHIEVPGELTVTAKLNSFSDLKMKKENSDDFSYSLKVQHVPPIVLTCLLPKTYPSHLPPFFVISVQWLDSIRISNLCSMLDAIWMEQQGQEIIYQWIEWLQNSSLSYLGIDQEIVLGPHGIKHTGDRRAVSGSVSPDVDVPSIRSYNAEHCHESFCKNLHECVICYNEYFGSDFIKLPCQHFFCEKCLKTYSNIHVAEGTVNKLQCPDAKCGGMVPPGLLKRLLGEEEYERWESLMLQKTLDSMSDVAYCPRCETPCIEDEDQHAQCSKCFFSFCTLCRERRHVGIACLTPELKLRMLEERHNSSHLKDGQKRRELEMIYELRSIQEILRDAKQCPSCKMAISRTEGCNKMVCNNCGQFFCYRCNSAIDGYDHYRDGTCELFPQETIMQWEGQMNVRQVGPRFQAELFTDKAHLCPNCRQPNLKVGNNNHIFCWACQTHHCYLCRQTVRRSSQHFGPKGCKQHTVG</sequence>
<dbReference type="InterPro" id="IPR031127">
    <property type="entry name" value="E3_UB_ligase_RBR"/>
</dbReference>
<dbReference type="UniPathway" id="UPA00143"/>
<dbReference type="SMART" id="SM00591">
    <property type="entry name" value="RWD"/>
    <property type="match status" value="1"/>
</dbReference>
<dbReference type="PANTHER" id="PTHR11685">
    <property type="entry name" value="RBR FAMILY RING FINGER AND IBR DOMAIN-CONTAINING"/>
    <property type="match status" value="1"/>
</dbReference>
<dbReference type="Proteomes" id="UP000027138">
    <property type="component" value="Unassembled WGS sequence"/>
</dbReference>
<comment type="catalytic activity">
    <reaction evidence="1">
        <text>[E2 ubiquitin-conjugating enzyme]-S-ubiquitinyl-L-cysteine + [acceptor protein]-L-lysine = [E2 ubiquitin-conjugating enzyme]-L-cysteine + [acceptor protein]-N(6)-ubiquitinyl-L-lysine.</text>
        <dbReference type="EC" id="2.3.2.31"/>
    </reaction>
</comment>
<dbReference type="SUPFAM" id="SSF57850">
    <property type="entry name" value="RING/U-box"/>
    <property type="match status" value="4"/>
</dbReference>
<evidence type="ECO:0000256" key="12">
    <source>
        <dbReference type="ARBA" id="ARBA00022833"/>
    </source>
</evidence>
<name>A0A067KER6_JATCU</name>
<evidence type="ECO:0000259" key="16">
    <source>
        <dbReference type="PROSITE" id="PS50908"/>
    </source>
</evidence>
<dbReference type="InterPro" id="IPR017907">
    <property type="entry name" value="Znf_RING_CS"/>
</dbReference>
<evidence type="ECO:0000256" key="1">
    <source>
        <dbReference type="ARBA" id="ARBA00001798"/>
    </source>
</evidence>
<dbReference type="OrthoDB" id="1431934at2759"/>
<proteinExistence type="inferred from homology"/>
<feature type="region of interest" description="Disordered" evidence="14">
    <location>
        <begin position="1"/>
        <end position="78"/>
    </location>
</feature>
<evidence type="ECO:0000256" key="11">
    <source>
        <dbReference type="ARBA" id="ARBA00022786"/>
    </source>
</evidence>
<dbReference type="InterPro" id="IPR013083">
    <property type="entry name" value="Znf_RING/FYVE/PHD"/>
</dbReference>
<dbReference type="InterPro" id="IPR002867">
    <property type="entry name" value="IBR_dom"/>
</dbReference>
<dbReference type="EMBL" id="KK914645">
    <property type="protein sequence ID" value="KDP30715.1"/>
    <property type="molecule type" value="Genomic_DNA"/>
</dbReference>
<dbReference type="FunFam" id="3.30.40.10:FF:000358">
    <property type="entry name" value="RBR-type E3 ubiquitin transferase"/>
    <property type="match status" value="1"/>
</dbReference>
<comment type="cofactor">
    <cofactor evidence="2">
        <name>Zn(2+)</name>
        <dbReference type="ChEBI" id="CHEBI:29105"/>
    </cofactor>
</comment>
<protein>
    <recommendedName>
        <fullName evidence="6">RBR-type E3 ubiquitin transferase</fullName>
        <ecNumber evidence="6">2.3.2.31</ecNumber>
    </recommendedName>
</protein>
<comment type="function">
    <text evidence="3">Might act as an E3 ubiquitin-protein ligase, or as part of E3 complex, which accepts ubiquitin from specific E2 ubiquitin-conjugating enzymes and then transfers it to substrates.</text>
</comment>
<keyword evidence="9" id="KW-0677">Repeat</keyword>
<dbReference type="Pfam" id="PF26200">
    <property type="entry name" value="Rcat_RNF216"/>
    <property type="match status" value="1"/>
</dbReference>
<evidence type="ECO:0000256" key="13">
    <source>
        <dbReference type="PROSITE-ProRule" id="PRU00175"/>
    </source>
</evidence>
<dbReference type="GO" id="GO:0016567">
    <property type="term" value="P:protein ubiquitination"/>
    <property type="evidence" value="ECO:0007669"/>
    <property type="project" value="UniProtKB-UniPathway"/>
</dbReference>
<accession>A0A067KER6</accession>
<dbReference type="InterPro" id="IPR018957">
    <property type="entry name" value="Znf_C3HC4_RING-type"/>
</dbReference>
<dbReference type="GO" id="GO:0061630">
    <property type="term" value="F:ubiquitin protein ligase activity"/>
    <property type="evidence" value="ECO:0007669"/>
    <property type="project" value="UniProtKB-EC"/>
</dbReference>
<keyword evidence="12" id="KW-0862">Zinc</keyword>
<dbReference type="FunFam" id="1.20.120.1750:FF:000029">
    <property type="entry name" value="RBR-type E3 ubiquitin transferase"/>
    <property type="match status" value="1"/>
</dbReference>
<dbReference type="InterPro" id="IPR044066">
    <property type="entry name" value="TRIAD_supradom"/>
</dbReference>
<comment type="pathway">
    <text evidence="4">Protein modification; protein ubiquitination.</text>
</comment>
<dbReference type="CDD" id="cd23134">
    <property type="entry name" value="RING-HC_ITT1-like"/>
    <property type="match status" value="1"/>
</dbReference>